<name>A0A850QIJ3_9BURK</name>
<dbReference type="InterPro" id="IPR029063">
    <property type="entry name" value="SAM-dependent_MTases_sf"/>
</dbReference>
<dbReference type="Proteomes" id="UP000588051">
    <property type="component" value="Unassembled WGS sequence"/>
</dbReference>
<dbReference type="GO" id="GO:0003676">
    <property type="term" value="F:nucleic acid binding"/>
    <property type="evidence" value="ECO:0007669"/>
    <property type="project" value="InterPro"/>
</dbReference>
<gene>
    <name evidence="4" type="ORF">HV832_16350</name>
</gene>
<keyword evidence="1 4" id="KW-0489">Methyltransferase</keyword>
<dbReference type="PRINTS" id="PR00507">
    <property type="entry name" value="N12N6MTFRASE"/>
</dbReference>
<dbReference type="InterPro" id="IPR007848">
    <property type="entry name" value="Small_mtfrase_dom"/>
</dbReference>
<dbReference type="AlphaFoldDB" id="A0A850QIJ3"/>
<evidence type="ECO:0000256" key="2">
    <source>
        <dbReference type="ARBA" id="ARBA00022691"/>
    </source>
</evidence>
<dbReference type="Gene3D" id="3.40.50.150">
    <property type="entry name" value="Vaccinia Virus protein VP39"/>
    <property type="match status" value="1"/>
</dbReference>
<evidence type="ECO:0000256" key="1">
    <source>
        <dbReference type="ARBA" id="ARBA00022603"/>
    </source>
</evidence>
<dbReference type="RefSeq" id="WP_176805026.1">
    <property type="nucleotide sequence ID" value="NZ_JABXYJ010000014.1"/>
</dbReference>
<dbReference type="EMBL" id="JABXYJ010000014">
    <property type="protein sequence ID" value="NVO79391.1"/>
    <property type="molecule type" value="Genomic_DNA"/>
</dbReference>
<feature type="domain" description="Methyltransferase small" evidence="3">
    <location>
        <begin position="184"/>
        <end position="293"/>
    </location>
</feature>
<organism evidence="4 5">
    <name type="scientific">Undibacterium oligocarboniphilum</name>
    <dbReference type="NCBI Taxonomy" id="666702"/>
    <lineage>
        <taxon>Bacteria</taxon>
        <taxon>Pseudomonadati</taxon>
        <taxon>Pseudomonadota</taxon>
        <taxon>Betaproteobacteria</taxon>
        <taxon>Burkholderiales</taxon>
        <taxon>Oxalobacteraceae</taxon>
        <taxon>Undibacterium</taxon>
    </lineage>
</organism>
<keyword evidence="4" id="KW-0808">Transferase</keyword>
<comment type="caution">
    <text evidence="4">The sequence shown here is derived from an EMBL/GenBank/DDBJ whole genome shotgun (WGS) entry which is preliminary data.</text>
</comment>
<dbReference type="PROSITE" id="PS00092">
    <property type="entry name" value="N6_MTASE"/>
    <property type="match status" value="1"/>
</dbReference>
<evidence type="ECO:0000259" key="3">
    <source>
        <dbReference type="Pfam" id="PF05175"/>
    </source>
</evidence>
<keyword evidence="2" id="KW-0949">S-adenosyl-L-methionine</keyword>
<dbReference type="SUPFAM" id="SSF53335">
    <property type="entry name" value="S-adenosyl-L-methionine-dependent methyltransferases"/>
    <property type="match status" value="1"/>
</dbReference>
<accession>A0A850QIJ3</accession>
<evidence type="ECO:0000313" key="4">
    <source>
        <dbReference type="EMBL" id="NVO79391.1"/>
    </source>
</evidence>
<keyword evidence="5" id="KW-1185">Reference proteome</keyword>
<protein>
    <submittedName>
        <fullName evidence="4">Methyltransferase</fullName>
    </submittedName>
</protein>
<sequence>MNETYSKEYLSAIQEITHPDHTLSATWSAILTMENSADIYHLIQSKRRIDGTISKADIELIQSKCRIDIDEWALGKVDASCLQEYFNDDIEEVHIFDSVMYSLKNLSYDGQMVRLPMQLERKDYETVNTILNALGGKWNKSAKGHVFKEHDPEEVIADFILTGKLEKPKKFGFFPTPPAIGRELLADLPINEDSIILEPEAGTGNLAKLCAEIVDISQIHCFEIQKKNCDVLRNLGFNVTEGDFLQQIPVPFADFVVMNPPFEQQRDLDHVLHALKFLKPGGELRAIMSASLLFRTNRKILEFKALIESMNGSFIENPANAFKESGTLVRTIRLSVKVPLIENAHAVEVLKRFTTQEPVLSEVASPGNLIDRPVPARHEVKQVEFAF</sequence>
<dbReference type="GO" id="GO:0008170">
    <property type="term" value="F:N-methyltransferase activity"/>
    <property type="evidence" value="ECO:0007669"/>
    <property type="project" value="UniProtKB-ARBA"/>
</dbReference>
<dbReference type="InterPro" id="IPR002052">
    <property type="entry name" value="DNA_methylase_N6_adenine_CS"/>
</dbReference>
<evidence type="ECO:0000313" key="5">
    <source>
        <dbReference type="Proteomes" id="UP000588051"/>
    </source>
</evidence>
<dbReference type="GO" id="GO:0032259">
    <property type="term" value="P:methylation"/>
    <property type="evidence" value="ECO:0007669"/>
    <property type="project" value="UniProtKB-KW"/>
</dbReference>
<dbReference type="GO" id="GO:0008757">
    <property type="term" value="F:S-adenosylmethionine-dependent methyltransferase activity"/>
    <property type="evidence" value="ECO:0007669"/>
    <property type="project" value="UniProtKB-ARBA"/>
</dbReference>
<dbReference type="Pfam" id="PF05175">
    <property type="entry name" value="MTS"/>
    <property type="match status" value="1"/>
</dbReference>
<reference evidence="4 5" key="1">
    <citation type="submission" date="2020-06" db="EMBL/GenBank/DDBJ databases">
        <authorList>
            <person name="Qiu C."/>
            <person name="Liu Z."/>
        </authorList>
    </citation>
    <scope>NUCLEOTIDE SEQUENCE [LARGE SCALE GENOMIC DNA]</scope>
    <source>
        <strain evidence="4 5">EM 1</strain>
    </source>
</reference>
<proteinExistence type="predicted"/>